<accession>A0A6B3VSH0</accession>
<protein>
    <recommendedName>
        <fullName evidence="6">DUF485 domain-containing protein</fullName>
    </recommendedName>
</protein>
<name>A0A6B3VSH0_9BACI</name>
<proteinExistence type="predicted"/>
<feature type="transmembrane region" description="Helical" evidence="1">
    <location>
        <begin position="74"/>
        <end position="92"/>
    </location>
</feature>
<dbReference type="EMBL" id="JACEIO010000008">
    <property type="protein sequence ID" value="MBA4536552.1"/>
    <property type="molecule type" value="Genomic_DNA"/>
</dbReference>
<dbReference type="AlphaFoldDB" id="A0A6B3VSH0"/>
<feature type="transmembrane region" description="Helical" evidence="1">
    <location>
        <begin position="37"/>
        <end position="54"/>
    </location>
</feature>
<evidence type="ECO:0000313" key="2">
    <source>
        <dbReference type="EMBL" id="MBA4536552.1"/>
    </source>
</evidence>
<keyword evidence="1" id="KW-0812">Transmembrane</keyword>
<evidence type="ECO:0000313" key="5">
    <source>
        <dbReference type="Proteomes" id="UP000570010"/>
    </source>
</evidence>
<evidence type="ECO:0000313" key="3">
    <source>
        <dbReference type="EMBL" id="NEY80919.1"/>
    </source>
</evidence>
<reference evidence="2 5" key="2">
    <citation type="submission" date="2020-07" db="EMBL/GenBank/DDBJ databases">
        <authorList>
            <person name="Feng H."/>
        </authorList>
    </citation>
    <scope>NUCLEOTIDE SEQUENCE [LARGE SCALE GENOMIC DNA]</scope>
    <source>
        <strain evidence="2">S-12</strain>
        <strain evidence="5">s-12</strain>
    </source>
</reference>
<keyword evidence="4" id="KW-1185">Reference proteome</keyword>
<dbReference type="RefSeq" id="WP_163240799.1">
    <property type="nucleotide sequence ID" value="NZ_CP082780.1"/>
</dbReference>
<dbReference type="EMBL" id="JAAIWN010000008">
    <property type="protein sequence ID" value="NEY80919.1"/>
    <property type="molecule type" value="Genomic_DNA"/>
</dbReference>
<sequence>MKDYVMTDEKKEKIDVENLLPLEEDTSRIMKSEFRTGLLLTIIYFAFIFLIPILNWYKQDWAFSKMWGGMSNSWFLTAIVSMAMAFCIAYIHTKLYEKRLEKYDLMKINKVANQGDRGHFKG</sequence>
<evidence type="ECO:0008006" key="6">
    <source>
        <dbReference type="Google" id="ProtNLM"/>
    </source>
</evidence>
<evidence type="ECO:0000313" key="4">
    <source>
        <dbReference type="Proteomes" id="UP000472971"/>
    </source>
</evidence>
<organism evidence="3 4">
    <name type="scientific">Bacillus aquiflavi</name>
    <dbReference type="NCBI Taxonomy" id="2672567"/>
    <lineage>
        <taxon>Bacteria</taxon>
        <taxon>Bacillati</taxon>
        <taxon>Bacillota</taxon>
        <taxon>Bacilli</taxon>
        <taxon>Bacillales</taxon>
        <taxon>Bacillaceae</taxon>
        <taxon>Bacillus</taxon>
    </lineage>
</organism>
<comment type="caution">
    <text evidence="3">The sequence shown here is derived from an EMBL/GenBank/DDBJ whole genome shotgun (WGS) entry which is preliminary data.</text>
</comment>
<keyword evidence="1" id="KW-0472">Membrane</keyword>
<dbReference type="Proteomes" id="UP000570010">
    <property type="component" value="Unassembled WGS sequence"/>
</dbReference>
<keyword evidence="1" id="KW-1133">Transmembrane helix</keyword>
<evidence type="ECO:0000256" key="1">
    <source>
        <dbReference type="SAM" id="Phobius"/>
    </source>
</evidence>
<reference evidence="3 4" key="1">
    <citation type="submission" date="2020-02" db="EMBL/GenBank/DDBJ databases">
        <title>Bacillus aquiflavi sp. nov., isolated from yellow water of strong flavor Chinese baijiu in Yibin region of China.</title>
        <authorList>
            <person name="Xie J."/>
        </authorList>
    </citation>
    <scope>NUCLEOTIDE SEQUENCE [LARGE SCALE GENOMIC DNA]</scope>
    <source>
        <strain evidence="3 4">3H-10</strain>
    </source>
</reference>
<gene>
    <name evidence="3" type="ORF">G4D64_05115</name>
    <name evidence="2" type="ORF">H1Z61_05155</name>
</gene>
<dbReference type="Proteomes" id="UP000472971">
    <property type="component" value="Unassembled WGS sequence"/>
</dbReference>